<accession>A0ABM6QBF1</accession>
<dbReference type="Proteomes" id="UP000233458">
    <property type="component" value="Chromosome"/>
</dbReference>
<feature type="domain" description="SIS" evidence="3">
    <location>
        <begin position="175"/>
        <end position="317"/>
    </location>
</feature>
<evidence type="ECO:0000259" key="3">
    <source>
        <dbReference type="PROSITE" id="PS51464"/>
    </source>
</evidence>
<keyword evidence="1 4" id="KW-0032">Aminotransferase</keyword>
<dbReference type="InterPro" id="IPR001347">
    <property type="entry name" value="SIS_dom"/>
</dbReference>
<dbReference type="RefSeq" id="WP_101285335.1">
    <property type="nucleotide sequence ID" value="NZ_CP024199.1"/>
</dbReference>
<evidence type="ECO:0000313" key="5">
    <source>
        <dbReference type="Proteomes" id="UP000233458"/>
    </source>
</evidence>
<name>A0ABM6QBF1_9PROT</name>
<dbReference type="PANTHER" id="PTHR10937:SF4">
    <property type="entry name" value="GLUCOSAMINE-6-PHOSPHATE DEAMINASE"/>
    <property type="match status" value="1"/>
</dbReference>
<organism evidence="4 5">
    <name type="scientific">Thalassospira marina</name>
    <dbReference type="NCBI Taxonomy" id="2048283"/>
    <lineage>
        <taxon>Bacteria</taxon>
        <taxon>Pseudomonadati</taxon>
        <taxon>Pseudomonadota</taxon>
        <taxon>Alphaproteobacteria</taxon>
        <taxon>Rhodospirillales</taxon>
        <taxon>Thalassospiraceae</taxon>
        <taxon>Thalassospira</taxon>
    </lineage>
</organism>
<dbReference type="GO" id="GO:0008483">
    <property type="term" value="F:transaminase activity"/>
    <property type="evidence" value="ECO:0007669"/>
    <property type="project" value="UniProtKB-KW"/>
</dbReference>
<dbReference type="InterPro" id="IPR035490">
    <property type="entry name" value="GlmS/FrlB_SIS"/>
</dbReference>
<dbReference type="EMBL" id="CP024199">
    <property type="protein sequence ID" value="AUG53863.1"/>
    <property type="molecule type" value="Genomic_DNA"/>
</dbReference>
<keyword evidence="1 4" id="KW-0808">Transferase</keyword>
<dbReference type="Gene3D" id="3.40.50.10490">
    <property type="entry name" value="Glucose-6-phosphate isomerase like protein, domain 1"/>
    <property type="match status" value="2"/>
</dbReference>
<evidence type="ECO:0000313" key="4">
    <source>
        <dbReference type="EMBL" id="AUG53863.1"/>
    </source>
</evidence>
<dbReference type="SUPFAM" id="SSF53697">
    <property type="entry name" value="SIS domain"/>
    <property type="match status" value="1"/>
</dbReference>
<evidence type="ECO:0000256" key="2">
    <source>
        <dbReference type="ARBA" id="ARBA00022737"/>
    </source>
</evidence>
<protein>
    <submittedName>
        <fullName evidence="4">Glucosamine-fructose-6-phosphate aminotransferase</fullName>
    </submittedName>
</protein>
<dbReference type="PROSITE" id="PS51464">
    <property type="entry name" value="SIS"/>
    <property type="match status" value="2"/>
</dbReference>
<proteinExistence type="predicted"/>
<sequence length="317" mass="33399">MNVTERVIVEQFAYWEGAITADLPALTEGTVVVVGCGTSYYLAQAIASAFNIGGRNALAVPGGEWARRASAYLAKRDDVCVVALSRSGESTETVQAVDYSRKNGIRTIALTCEKGSSIDVAASETVYLPTHGEEGVVMTSSASLMLIAGLRLAGADIASSITELAQKPLAQLGAVDADFVNGRGHFVYLGAGAHYGIAAEGALKLQEMSLSYAQTFHPMEYRHGPISLIDENSLVVLLYSADTAAEEAKLAKEIQDKGGKVIGLGGPGDISIPLAETGLARVIEMLPALQVFGERIAQFKNLDTTAPRHLTKVVVLS</sequence>
<feature type="domain" description="SIS" evidence="3">
    <location>
        <begin position="20"/>
        <end position="168"/>
    </location>
</feature>
<dbReference type="PANTHER" id="PTHR10937">
    <property type="entry name" value="GLUCOSAMINE--FRUCTOSE-6-PHOSPHATE AMINOTRANSFERASE, ISOMERIZING"/>
    <property type="match status" value="1"/>
</dbReference>
<dbReference type="InterPro" id="IPR035466">
    <property type="entry name" value="GlmS/AgaS_SIS"/>
</dbReference>
<dbReference type="CDD" id="cd05009">
    <property type="entry name" value="SIS_GlmS_GlmD_2"/>
    <property type="match status" value="1"/>
</dbReference>
<gene>
    <name evidence="4" type="ORF">CSC3H3_14945</name>
</gene>
<keyword evidence="2" id="KW-0677">Repeat</keyword>
<keyword evidence="5" id="KW-1185">Reference proteome</keyword>
<dbReference type="Pfam" id="PF01380">
    <property type="entry name" value="SIS"/>
    <property type="match status" value="2"/>
</dbReference>
<reference evidence="4 5" key="1">
    <citation type="submission" date="2017-10" db="EMBL/GenBank/DDBJ databases">
        <title>Biodiversity and function of Thalassospira species in the particle-attached aromatic-hydrocarbon-degrading consortia from the surface seawater of the China South Sea.</title>
        <authorList>
            <person name="Dong C."/>
            <person name="Liu R."/>
            <person name="Shao Z."/>
        </authorList>
    </citation>
    <scope>NUCLEOTIDE SEQUENCE [LARGE SCALE GENOMIC DNA]</scope>
    <source>
        <strain evidence="4 5">CSC3H3</strain>
    </source>
</reference>
<evidence type="ECO:0000256" key="1">
    <source>
        <dbReference type="ARBA" id="ARBA00022576"/>
    </source>
</evidence>
<dbReference type="CDD" id="cd05008">
    <property type="entry name" value="SIS_GlmS_GlmD_1"/>
    <property type="match status" value="1"/>
</dbReference>
<dbReference type="InterPro" id="IPR046348">
    <property type="entry name" value="SIS_dom_sf"/>
</dbReference>